<protein>
    <submittedName>
        <fullName evidence="1">Uncharacterized protein</fullName>
    </submittedName>
</protein>
<reference evidence="1 2" key="1">
    <citation type="submission" date="2023-12" db="EMBL/GenBank/DDBJ databases">
        <title>Novel species of the genus Arcicella isolated from rivers.</title>
        <authorList>
            <person name="Lu H."/>
        </authorList>
    </citation>
    <scope>NUCLEOTIDE SEQUENCE [LARGE SCALE GENOMIC DNA]</scope>
    <source>
        <strain evidence="1 2">DC25W</strain>
    </source>
</reference>
<dbReference type="RefSeq" id="WP_323258664.1">
    <property type="nucleotide sequence ID" value="NZ_JAYGIM010000008.1"/>
</dbReference>
<dbReference type="EMBL" id="JAYGIM010000008">
    <property type="protein sequence ID" value="MEA5427254.1"/>
    <property type="molecule type" value="Genomic_DNA"/>
</dbReference>
<name>A0ABU5SJR0_9BACT</name>
<comment type="caution">
    <text evidence="1">The sequence shown here is derived from an EMBL/GenBank/DDBJ whole genome shotgun (WGS) entry which is preliminary data.</text>
</comment>
<evidence type="ECO:0000313" key="2">
    <source>
        <dbReference type="Proteomes" id="UP001302222"/>
    </source>
</evidence>
<evidence type="ECO:0000313" key="1">
    <source>
        <dbReference type="EMBL" id="MEA5427254.1"/>
    </source>
</evidence>
<accession>A0ABU5SJR0</accession>
<proteinExistence type="predicted"/>
<sequence length="75" mass="8884">MQAVKQPLTNLQLELLKLYSRKVSEQDLQSIKQMLAQYFSNKAMDLADKTWDQNNWTEEDAERLSNEHLRKSSKK</sequence>
<gene>
    <name evidence="1" type="ORF">VB798_11745</name>
</gene>
<keyword evidence="2" id="KW-1185">Reference proteome</keyword>
<organism evidence="1 2">
    <name type="scientific">Arcicella lustrica</name>
    <dbReference type="NCBI Taxonomy" id="2984196"/>
    <lineage>
        <taxon>Bacteria</taxon>
        <taxon>Pseudomonadati</taxon>
        <taxon>Bacteroidota</taxon>
        <taxon>Cytophagia</taxon>
        <taxon>Cytophagales</taxon>
        <taxon>Flectobacillaceae</taxon>
        <taxon>Arcicella</taxon>
    </lineage>
</organism>
<dbReference type="Proteomes" id="UP001302222">
    <property type="component" value="Unassembled WGS sequence"/>
</dbReference>